<comment type="function">
    <text evidence="6">Specifically methylates the adenine in position 37 of tRNA(1)(Val) (anticodon cmo5UAC).</text>
</comment>
<dbReference type="Gene3D" id="3.40.50.150">
    <property type="entry name" value="Vaccinia Virus protein VP39"/>
    <property type="match status" value="1"/>
</dbReference>
<comment type="caution">
    <text evidence="8">The sequence shown here is derived from an EMBL/GenBank/DDBJ whole genome shotgun (WGS) entry which is preliminary data.</text>
</comment>
<keyword evidence="4 6" id="KW-0949">S-adenosyl-L-methionine</keyword>
<comment type="subcellular location">
    <subcellularLocation>
        <location evidence="6">Cytoplasm</location>
    </subcellularLocation>
</comment>
<dbReference type="InterPro" id="IPR029063">
    <property type="entry name" value="SAM-dependent_MTases_sf"/>
</dbReference>
<dbReference type="EC" id="2.1.1.223" evidence="6"/>
<feature type="domain" description="Methyltransferase small" evidence="7">
    <location>
        <begin position="36"/>
        <end position="127"/>
    </location>
</feature>
<keyword evidence="1 6" id="KW-0963">Cytoplasm</keyword>
<evidence type="ECO:0000256" key="1">
    <source>
        <dbReference type="ARBA" id="ARBA00022490"/>
    </source>
</evidence>
<evidence type="ECO:0000313" key="9">
    <source>
        <dbReference type="Proteomes" id="UP001524460"/>
    </source>
</evidence>
<gene>
    <name evidence="8" type="ORF">NHN17_08590</name>
</gene>
<accession>A0ABT1N046</accession>
<dbReference type="PROSITE" id="PS00092">
    <property type="entry name" value="N6_MTASE"/>
    <property type="match status" value="1"/>
</dbReference>
<evidence type="ECO:0000256" key="6">
    <source>
        <dbReference type="HAMAP-Rule" id="MF_01872"/>
    </source>
</evidence>
<dbReference type="InterPro" id="IPR022882">
    <property type="entry name" value="tRNA_adenine-N6_MeTrfase"/>
</dbReference>
<comment type="catalytic activity">
    <reaction evidence="6">
        <text>adenosine(37) in tRNA1(Val) + S-adenosyl-L-methionine = N(6)-methyladenosine(37) in tRNA1(Val) + S-adenosyl-L-homocysteine + H(+)</text>
        <dbReference type="Rhea" id="RHEA:43160"/>
        <dbReference type="Rhea" id="RHEA-COMP:10369"/>
        <dbReference type="Rhea" id="RHEA-COMP:10370"/>
        <dbReference type="ChEBI" id="CHEBI:15378"/>
        <dbReference type="ChEBI" id="CHEBI:57856"/>
        <dbReference type="ChEBI" id="CHEBI:59789"/>
        <dbReference type="ChEBI" id="CHEBI:74411"/>
        <dbReference type="ChEBI" id="CHEBI:74449"/>
        <dbReference type="EC" id="2.1.1.223"/>
    </reaction>
</comment>
<name>A0ABT1N046_9GAMM</name>
<dbReference type="InterPro" id="IPR002052">
    <property type="entry name" value="DNA_methylase_N6_adenine_CS"/>
</dbReference>
<dbReference type="RefSeq" id="WP_255041894.1">
    <property type="nucleotide sequence ID" value="NZ_JANEYT010000015.1"/>
</dbReference>
<evidence type="ECO:0000259" key="7">
    <source>
        <dbReference type="Pfam" id="PF05175"/>
    </source>
</evidence>
<evidence type="ECO:0000256" key="3">
    <source>
        <dbReference type="ARBA" id="ARBA00022679"/>
    </source>
</evidence>
<dbReference type="SUPFAM" id="SSF53335">
    <property type="entry name" value="S-adenosyl-L-methionine-dependent methyltransferases"/>
    <property type="match status" value="1"/>
</dbReference>
<dbReference type="CDD" id="cd02440">
    <property type="entry name" value="AdoMet_MTases"/>
    <property type="match status" value="1"/>
</dbReference>
<dbReference type="EMBL" id="JANEYT010000015">
    <property type="protein sequence ID" value="MCQ1058115.1"/>
    <property type="molecule type" value="Genomic_DNA"/>
</dbReference>
<dbReference type="HAMAP" id="MF_01872">
    <property type="entry name" value="tRNA_methyltr_YfiC"/>
    <property type="match status" value="1"/>
</dbReference>
<dbReference type="PANTHER" id="PTHR47739">
    <property type="entry name" value="TRNA1(VAL) (ADENINE(37)-N6)-METHYLTRANSFERASE"/>
    <property type="match status" value="1"/>
</dbReference>
<dbReference type="PANTHER" id="PTHR47739:SF1">
    <property type="entry name" value="TRNA1(VAL) (ADENINE(37)-N6)-METHYLTRANSFERASE"/>
    <property type="match status" value="1"/>
</dbReference>
<keyword evidence="9" id="KW-1185">Reference proteome</keyword>
<protein>
    <recommendedName>
        <fullName evidence="6">tRNA1(Val) (adenine(37)-N6)-methyltransferase</fullName>
        <ecNumber evidence="6">2.1.1.223</ecNumber>
    </recommendedName>
    <alternativeName>
        <fullName evidence="6">tRNA m6A37 methyltransferase</fullName>
    </alternativeName>
</protein>
<evidence type="ECO:0000256" key="2">
    <source>
        <dbReference type="ARBA" id="ARBA00022603"/>
    </source>
</evidence>
<comment type="similarity">
    <text evidence="6">Belongs to the methyltransferase superfamily. tRNA (adenine-N(6)-)-methyltransferase family.</text>
</comment>
<evidence type="ECO:0000256" key="4">
    <source>
        <dbReference type="ARBA" id="ARBA00022691"/>
    </source>
</evidence>
<proteinExistence type="inferred from homology"/>
<dbReference type="InterPro" id="IPR007848">
    <property type="entry name" value="Small_mtfrase_dom"/>
</dbReference>
<keyword evidence="5 6" id="KW-0819">tRNA processing</keyword>
<organism evidence="8 9">
    <name type="scientific">Photobacterium pectinilyticum</name>
    <dbReference type="NCBI Taxonomy" id="2906793"/>
    <lineage>
        <taxon>Bacteria</taxon>
        <taxon>Pseudomonadati</taxon>
        <taxon>Pseudomonadota</taxon>
        <taxon>Gammaproteobacteria</taxon>
        <taxon>Vibrionales</taxon>
        <taxon>Vibrionaceae</taxon>
        <taxon>Photobacterium</taxon>
    </lineage>
</organism>
<reference evidence="8 9" key="1">
    <citation type="submission" date="2022-07" db="EMBL/GenBank/DDBJ databases">
        <title>Photobacterium pectinilyticum sp. nov., a marine bacterium isolated from surface seawater of Qingdao offshore.</title>
        <authorList>
            <person name="Wang X."/>
        </authorList>
    </citation>
    <scope>NUCLEOTIDE SEQUENCE [LARGE SCALE GENOMIC DNA]</scope>
    <source>
        <strain evidence="8 9">ZSDE20</strain>
    </source>
</reference>
<keyword evidence="3 6" id="KW-0808">Transferase</keyword>
<evidence type="ECO:0000256" key="5">
    <source>
        <dbReference type="ARBA" id="ARBA00022694"/>
    </source>
</evidence>
<keyword evidence="2 6" id="KW-0489">Methyltransferase</keyword>
<dbReference type="InterPro" id="IPR050210">
    <property type="entry name" value="tRNA_Adenine-N(6)_MTase"/>
</dbReference>
<evidence type="ECO:0000313" key="8">
    <source>
        <dbReference type="EMBL" id="MCQ1058115.1"/>
    </source>
</evidence>
<sequence>MAKGFTFKQFHINDHGCGMPVSTDGVLLGAWVTLSPSGPILDIGTGSGLLALMAAQRTAKQGNPITAIEIDNGAALAAQRNVTDSPWTGRIKIAHQTVQAWANQQPAGSVGTIVCNPPYFNHGEQADSQARATARHTDTLPHHELLAAIRHLLSPTGSASLILPVYEGEQLIEAARVHQLYCQRLCKVKTTERKPPSRLLIELGTNPSSCQSERLVIHQGGQYSKGFIALTKAFYLKM</sequence>
<dbReference type="Pfam" id="PF05175">
    <property type="entry name" value="MTS"/>
    <property type="match status" value="1"/>
</dbReference>
<dbReference type="Proteomes" id="UP001524460">
    <property type="component" value="Unassembled WGS sequence"/>
</dbReference>